<keyword evidence="1" id="KW-0812">Transmembrane</keyword>
<keyword evidence="1" id="KW-1133">Transmembrane helix</keyword>
<feature type="transmembrane region" description="Helical" evidence="1">
    <location>
        <begin position="15"/>
        <end position="33"/>
    </location>
</feature>
<sequence>MPDQRFRCTYQSYSMYLNIIPSWMLSSSFFWNIDHLYMAKRSFCKYVQIFMEANVSG</sequence>
<dbReference type="AlphaFoldDB" id="A0A2P2MNR3"/>
<dbReference type="EMBL" id="GGEC01051385">
    <property type="protein sequence ID" value="MBX31869.1"/>
    <property type="molecule type" value="Transcribed_RNA"/>
</dbReference>
<evidence type="ECO:0000256" key="1">
    <source>
        <dbReference type="SAM" id="Phobius"/>
    </source>
</evidence>
<protein>
    <submittedName>
        <fullName evidence="2">Uncharacterized protein</fullName>
    </submittedName>
</protein>
<proteinExistence type="predicted"/>
<evidence type="ECO:0000313" key="2">
    <source>
        <dbReference type="EMBL" id="MBX31869.1"/>
    </source>
</evidence>
<reference evidence="2" key="1">
    <citation type="submission" date="2018-02" db="EMBL/GenBank/DDBJ databases">
        <title>Rhizophora mucronata_Transcriptome.</title>
        <authorList>
            <person name="Meera S.P."/>
            <person name="Sreeshan A."/>
            <person name="Augustine A."/>
        </authorList>
    </citation>
    <scope>NUCLEOTIDE SEQUENCE</scope>
    <source>
        <tissue evidence="2">Leaf</tissue>
    </source>
</reference>
<keyword evidence="1" id="KW-0472">Membrane</keyword>
<organism evidence="2">
    <name type="scientific">Rhizophora mucronata</name>
    <name type="common">Asiatic mangrove</name>
    <dbReference type="NCBI Taxonomy" id="61149"/>
    <lineage>
        <taxon>Eukaryota</taxon>
        <taxon>Viridiplantae</taxon>
        <taxon>Streptophyta</taxon>
        <taxon>Embryophyta</taxon>
        <taxon>Tracheophyta</taxon>
        <taxon>Spermatophyta</taxon>
        <taxon>Magnoliopsida</taxon>
        <taxon>eudicotyledons</taxon>
        <taxon>Gunneridae</taxon>
        <taxon>Pentapetalae</taxon>
        <taxon>rosids</taxon>
        <taxon>fabids</taxon>
        <taxon>Malpighiales</taxon>
        <taxon>Rhizophoraceae</taxon>
        <taxon>Rhizophora</taxon>
    </lineage>
</organism>
<name>A0A2P2MNR3_RHIMU</name>
<accession>A0A2P2MNR3</accession>